<dbReference type="Gene3D" id="1.10.10.10">
    <property type="entry name" value="Winged helix-like DNA-binding domain superfamily/Winged helix DNA-binding domain"/>
    <property type="match status" value="1"/>
</dbReference>
<keyword evidence="3" id="KW-1185">Reference proteome</keyword>
<reference evidence="3" key="1">
    <citation type="submission" date="2020-07" db="EMBL/GenBank/DDBJ databases">
        <title>novel species isolated from the respiratory tract of Marmot.</title>
        <authorList>
            <person name="Zhang G."/>
        </authorList>
    </citation>
    <scope>NUCLEOTIDE SEQUENCE [LARGE SCALE GENOMIC DNA]</scope>
    <source>
        <strain evidence="3">686</strain>
    </source>
</reference>
<dbReference type="EMBL" id="CP059491">
    <property type="protein sequence ID" value="QMT03790.1"/>
    <property type="molecule type" value="Genomic_DNA"/>
</dbReference>
<dbReference type="Proteomes" id="UP000515663">
    <property type="component" value="Chromosome"/>
</dbReference>
<evidence type="ECO:0000259" key="1">
    <source>
        <dbReference type="Pfam" id="PF07553"/>
    </source>
</evidence>
<name>A0A7D7RDZ2_9ACTN</name>
<protein>
    <submittedName>
        <fullName evidence="2">Ltp family lipoprotein</fullName>
    </submittedName>
</protein>
<proteinExistence type="predicted"/>
<dbReference type="KEGG" id="gji:H1R19_07895"/>
<sequence length="79" mass="8589">MVTSEQLNAVAKAREYSSLMAFSKSGLIEQLEYEGFSYADSAYAVNLPVDFGLTGRLRSRSAGRVEVCRSGSVAARPHK</sequence>
<gene>
    <name evidence="2" type="ORF">H1R19_07895</name>
</gene>
<keyword evidence="2" id="KW-0449">Lipoprotein</keyword>
<accession>A0A7D7RDZ2</accession>
<evidence type="ECO:0000313" key="2">
    <source>
        <dbReference type="EMBL" id="QMT03790.1"/>
    </source>
</evidence>
<dbReference type="InterPro" id="IPR011434">
    <property type="entry name" value="Ltp-like_HTH"/>
</dbReference>
<feature type="domain" description="Putative host cell surface-exposed lipoprotein Ltp-like HTH region" evidence="1">
    <location>
        <begin position="5"/>
        <end position="46"/>
    </location>
</feature>
<evidence type="ECO:0000313" key="3">
    <source>
        <dbReference type="Proteomes" id="UP000515663"/>
    </source>
</evidence>
<organism evidence="2 3">
    <name type="scientific">Gordonia jinghuaiqii</name>
    <dbReference type="NCBI Taxonomy" id="2758710"/>
    <lineage>
        <taxon>Bacteria</taxon>
        <taxon>Bacillati</taxon>
        <taxon>Actinomycetota</taxon>
        <taxon>Actinomycetes</taxon>
        <taxon>Mycobacteriales</taxon>
        <taxon>Gordoniaceae</taxon>
        <taxon>Gordonia</taxon>
    </lineage>
</organism>
<dbReference type="Pfam" id="PF07553">
    <property type="entry name" value="Lipoprotein_Ltp"/>
    <property type="match status" value="1"/>
</dbReference>
<dbReference type="InterPro" id="IPR036388">
    <property type="entry name" value="WH-like_DNA-bd_sf"/>
</dbReference>
<dbReference type="AlphaFoldDB" id="A0A7D7RDZ2"/>